<feature type="signal peptide" evidence="2">
    <location>
        <begin position="1"/>
        <end position="25"/>
    </location>
</feature>
<gene>
    <name evidence="3" type="ORF">niasHS_013791</name>
</gene>
<feature type="compositionally biased region" description="Polar residues" evidence="1">
    <location>
        <begin position="63"/>
        <end position="72"/>
    </location>
</feature>
<keyword evidence="2" id="KW-0732">Signal</keyword>
<feature type="region of interest" description="Disordered" evidence="1">
    <location>
        <begin position="40"/>
        <end position="76"/>
    </location>
</feature>
<evidence type="ECO:0000256" key="2">
    <source>
        <dbReference type="SAM" id="SignalP"/>
    </source>
</evidence>
<reference evidence="3 4" key="1">
    <citation type="submission" date="2024-10" db="EMBL/GenBank/DDBJ databases">
        <authorList>
            <person name="Kim D."/>
        </authorList>
    </citation>
    <scope>NUCLEOTIDE SEQUENCE [LARGE SCALE GENOMIC DNA]</scope>
    <source>
        <strain evidence="3">Taebaek</strain>
    </source>
</reference>
<keyword evidence="4" id="KW-1185">Reference proteome</keyword>
<protein>
    <submittedName>
        <fullName evidence="3">Uncharacterized protein</fullName>
    </submittedName>
</protein>
<accession>A0ABD2IJ02</accession>
<proteinExistence type="predicted"/>
<evidence type="ECO:0000256" key="1">
    <source>
        <dbReference type="SAM" id="MobiDB-lite"/>
    </source>
</evidence>
<name>A0ABD2IJ02_HETSC</name>
<comment type="caution">
    <text evidence="3">The sequence shown here is derived from an EMBL/GenBank/DDBJ whole genome shotgun (WGS) entry which is preliminary data.</text>
</comment>
<dbReference type="AlphaFoldDB" id="A0ABD2IJ02"/>
<dbReference type="EMBL" id="JBICCN010000297">
    <property type="protein sequence ID" value="KAL3080119.1"/>
    <property type="molecule type" value="Genomic_DNA"/>
</dbReference>
<organism evidence="3 4">
    <name type="scientific">Heterodera schachtii</name>
    <name type="common">Sugarbeet cyst nematode worm</name>
    <name type="synonym">Tylenchus schachtii</name>
    <dbReference type="NCBI Taxonomy" id="97005"/>
    <lineage>
        <taxon>Eukaryota</taxon>
        <taxon>Metazoa</taxon>
        <taxon>Ecdysozoa</taxon>
        <taxon>Nematoda</taxon>
        <taxon>Chromadorea</taxon>
        <taxon>Rhabditida</taxon>
        <taxon>Tylenchina</taxon>
        <taxon>Tylenchomorpha</taxon>
        <taxon>Tylenchoidea</taxon>
        <taxon>Heteroderidae</taxon>
        <taxon>Heteroderinae</taxon>
        <taxon>Heterodera</taxon>
    </lineage>
</organism>
<evidence type="ECO:0000313" key="4">
    <source>
        <dbReference type="Proteomes" id="UP001620645"/>
    </source>
</evidence>
<dbReference type="Proteomes" id="UP001620645">
    <property type="component" value="Unassembled WGS sequence"/>
</dbReference>
<sequence>MMLLPPMIFLALSLAFLLNNNGTFGGGCTSKDGVMVSNGQMKQEQLKKKRQGTTPKARDLSRRNSSTSTSIGSEIDINGGTKKIRELIRGNSIHINNQNNKYTGESNGGGIQIGGMSAGGTSHLNIGGNRNVGGPQEIGSPQRLYNRSNTGDLANALRQQRTEDNHISINGQIYSVDGPNVNVEEAIEANGTSEGEVVEEAKDMALALAMSRRQFWHQMTDEWNCKNGKLQKPKEEMFSKANDGQHQTGQYFAKINGQSYEIETPDIRVEVQMVKKHPLIVDSEKEEHLLINDEDRGVLPPGNHLDIEAPGCIINGNTFNHH</sequence>
<evidence type="ECO:0000313" key="3">
    <source>
        <dbReference type="EMBL" id="KAL3080119.1"/>
    </source>
</evidence>
<feature type="chain" id="PRO_5044786204" evidence="2">
    <location>
        <begin position="26"/>
        <end position="322"/>
    </location>
</feature>